<evidence type="ECO:0000313" key="3">
    <source>
        <dbReference type="Proteomes" id="UP000321150"/>
    </source>
</evidence>
<dbReference type="AlphaFoldDB" id="A0A511YEB7"/>
<sequence>MMKNLSSEKDFIKNDSYFYNKIRNFIYLKQDMELQFFKDFDFTDFWNESSYSVRDYIEPFPDDELIASVEEELGYKLPASYIELMRLQNGGLVEKSCFPTSEENSWADDHIAITGIMGIGREKTYSICGELGSQFMIDEWGYPAIGIYICDCPSAGHDMVLLDYSNCGKDGEPEVVHIDQEDDYKKIFLAKDFETFIKGLKDEDEFDGE</sequence>
<comment type="caution">
    <text evidence="2">The sequence shown here is derived from an EMBL/GenBank/DDBJ whole genome shotgun (WGS) entry which is preliminary data.</text>
</comment>
<dbReference type="Pfam" id="PF14568">
    <property type="entry name" value="SUKH_6"/>
    <property type="match status" value="1"/>
</dbReference>
<dbReference type="InterPro" id="IPR018958">
    <property type="entry name" value="Knr4/Smi1-like_dom"/>
</dbReference>
<dbReference type="InterPro" id="IPR037883">
    <property type="entry name" value="Knr4/Smi1-like_sf"/>
</dbReference>
<proteinExistence type="predicted"/>
<gene>
    <name evidence="2" type="ORF">CLA01_36040</name>
</gene>
<accession>A0A511YEB7</accession>
<dbReference type="Gene3D" id="3.40.1580.10">
    <property type="entry name" value="SMI1/KNR4-like"/>
    <property type="match status" value="1"/>
</dbReference>
<reference evidence="2 3" key="1">
    <citation type="submission" date="2019-07" db="EMBL/GenBank/DDBJ databases">
        <title>Whole genome shotgun sequence of Chryseobacterium lathyri NBRC 105250.</title>
        <authorList>
            <person name="Hosoyama A."/>
            <person name="Uohara A."/>
            <person name="Ohji S."/>
            <person name="Ichikawa N."/>
        </authorList>
    </citation>
    <scope>NUCLEOTIDE SEQUENCE [LARGE SCALE GENOMIC DNA]</scope>
    <source>
        <strain evidence="2 3">NBRC 105250</strain>
    </source>
</reference>
<dbReference type="SMART" id="SM00860">
    <property type="entry name" value="SMI1_KNR4"/>
    <property type="match status" value="1"/>
</dbReference>
<feature type="domain" description="Knr4/Smi1-like" evidence="1">
    <location>
        <begin position="61"/>
        <end position="199"/>
    </location>
</feature>
<evidence type="ECO:0000259" key="1">
    <source>
        <dbReference type="SMART" id="SM00860"/>
    </source>
</evidence>
<evidence type="ECO:0000313" key="2">
    <source>
        <dbReference type="EMBL" id="GEN73532.1"/>
    </source>
</evidence>
<name>A0A511YEB7_9FLAO</name>
<dbReference type="EMBL" id="BJYI01000015">
    <property type="protein sequence ID" value="GEN73532.1"/>
    <property type="molecule type" value="Genomic_DNA"/>
</dbReference>
<organism evidence="2 3">
    <name type="scientific">Chryseobacterium lathyri</name>
    <dbReference type="NCBI Taxonomy" id="395933"/>
    <lineage>
        <taxon>Bacteria</taxon>
        <taxon>Pseudomonadati</taxon>
        <taxon>Bacteroidota</taxon>
        <taxon>Flavobacteriia</taxon>
        <taxon>Flavobacteriales</taxon>
        <taxon>Weeksellaceae</taxon>
        <taxon>Chryseobacterium group</taxon>
        <taxon>Chryseobacterium</taxon>
    </lineage>
</organism>
<protein>
    <recommendedName>
        <fullName evidence="1">Knr4/Smi1-like domain-containing protein</fullName>
    </recommendedName>
</protein>
<dbReference type="SUPFAM" id="SSF160631">
    <property type="entry name" value="SMI1/KNR4-like"/>
    <property type="match status" value="1"/>
</dbReference>
<dbReference type="Proteomes" id="UP000321150">
    <property type="component" value="Unassembled WGS sequence"/>
</dbReference>